<dbReference type="HOGENOM" id="CLU_3028984_0_0_6"/>
<gene>
    <name evidence="1" type="ORF">PMO01_18930</name>
</gene>
<sequence length="55" mass="6411">MMVQSALEAINQRRGRPQQAACKKLTKWKLAVTWKPFGEQLQQRRPGRIYLTRAA</sequence>
<accession>V8R4L5</accession>
<dbReference type="AlphaFoldDB" id="V8R4L5"/>
<proteinExistence type="predicted"/>
<name>V8R4L5_9PSED</name>
<reference evidence="1 2" key="1">
    <citation type="journal article" date="2014" name="Genome Announc.">
        <title>Draft Genome Sequence of Pseudomonas moraviensis R28-S.</title>
        <authorList>
            <person name="Hunter S.S."/>
            <person name="Yano H."/>
            <person name="Loftie-Eaton W."/>
            <person name="Hughes J."/>
            <person name="De Gelder L."/>
            <person name="Stragier P."/>
            <person name="De Vos P."/>
            <person name="Settles M.L."/>
            <person name="Top E.M."/>
        </authorList>
    </citation>
    <scope>NUCLEOTIDE SEQUENCE [LARGE SCALE GENOMIC DNA]</scope>
    <source>
        <strain evidence="2">R28</strain>
    </source>
</reference>
<comment type="caution">
    <text evidence="1">The sequence shown here is derived from an EMBL/GenBank/DDBJ whole genome shotgun (WGS) entry which is preliminary data.</text>
</comment>
<evidence type="ECO:0000313" key="2">
    <source>
        <dbReference type="Proteomes" id="UP000024771"/>
    </source>
</evidence>
<protein>
    <submittedName>
        <fullName evidence="1">Uncharacterized protein</fullName>
    </submittedName>
</protein>
<evidence type="ECO:0000313" key="1">
    <source>
        <dbReference type="EMBL" id="ETF06867.1"/>
    </source>
</evidence>
<organism evidence="1 2">
    <name type="scientific">Pseudomonas moraviensis R28-S</name>
    <dbReference type="NCBI Taxonomy" id="1395516"/>
    <lineage>
        <taxon>Bacteria</taxon>
        <taxon>Pseudomonadati</taxon>
        <taxon>Pseudomonadota</taxon>
        <taxon>Gammaproteobacteria</taxon>
        <taxon>Pseudomonadales</taxon>
        <taxon>Pseudomonadaceae</taxon>
        <taxon>Pseudomonas</taxon>
    </lineage>
</organism>
<dbReference type="PATRIC" id="fig|1395516.4.peg.3844"/>
<dbReference type="Proteomes" id="UP000024771">
    <property type="component" value="Chromosome"/>
</dbReference>
<dbReference type="EMBL" id="AYMZ01000008">
    <property type="protein sequence ID" value="ETF06867.1"/>
    <property type="molecule type" value="Genomic_DNA"/>
</dbReference>